<keyword evidence="4" id="KW-0963">Cytoplasm</keyword>
<evidence type="ECO:0000256" key="9">
    <source>
        <dbReference type="ARBA" id="ARBA00037766"/>
    </source>
</evidence>
<feature type="coiled-coil region" evidence="13">
    <location>
        <begin position="50"/>
        <end position="133"/>
    </location>
</feature>
<feature type="domain" description="IF rod" evidence="15">
    <location>
        <begin position="46"/>
        <end position="357"/>
    </location>
</feature>
<keyword evidence="6" id="KW-0403">Intermediate filament</keyword>
<evidence type="ECO:0000256" key="14">
    <source>
        <dbReference type="SAM" id="MobiDB-lite"/>
    </source>
</evidence>
<name>A0A834L0L3_ORYME</name>
<dbReference type="Gene3D" id="1.20.5.170">
    <property type="match status" value="1"/>
</dbReference>
<dbReference type="Gene3D" id="1.20.5.1160">
    <property type="entry name" value="Vasodilator-stimulated phosphoprotein"/>
    <property type="match status" value="1"/>
</dbReference>
<dbReference type="PANTHER" id="PTHR45616">
    <property type="entry name" value="GATA-TYPE DOMAIN-CONTAINING PROTEIN"/>
    <property type="match status" value="1"/>
</dbReference>
<dbReference type="InterPro" id="IPR003054">
    <property type="entry name" value="Keratin_II"/>
</dbReference>
<organism evidence="16 17">
    <name type="scientific">Oryzias melastigma</name>
    <name type="common">Marine medaka</name>
    <dbReference type="NCBI Taxonomy" id="30732"/>
    <lineage>
        <taxon>Eukaryota</taxon>
        <taxon>Metazoa</taxon>
        <taxon>Chordata</taxon>
        <taxon>Craniata</taxon>
        <taxon>Vertebrata</taxon>
        <taxon>Euteleostomi</taxon>
        <taxon>Actinopterygii</taxon>
        <taxon>Neopterygii</taxon>
        <taxon>Teleostei</taxon>
        <taxon>Neoteleostei</taxon>
        <taxon>Acanthomorphata</taxon>
        <taxon>Ovalentaria</taxon>
        <taxon>Atherinomorphae</taxon>
        <taxon>Beloniformes</taxon>
        <taxon>Adrianichthyidae</taxon>
        <taxon>Oryziinae</taxon>
        <taxon>Oryzias</taxon>
    </lineage>
</organism>
<gene>
    <name evidence="16" type="ORF">FQA47_022127</name>
</gene>
<dbReference type="Gene3D" id="1.20.5.500">
    <property type="entry name" value="Single helix bin"/>
    <property type="match status" value="1"/>
</dbReference>
<dbReference type="SMART" id="SM01391">
    <property type="entry name" value="Filament"/>
    <property type="match status" value="1"/>
</dbReference>
<evidence type="ECO:0000313" key="17">
    <source>
        <dbReference type="Proteomes" id="UP000646548"/>
    </source>
</evidence>
<dbReference type="EMBL" id="WKFB01000068">
    <property type="protein sequence ID" value="KAF6737202.1"/>
    <property type="molecule type" value="Genomic_DNA"/>
</dbReference>
<dbReference type="PANTHER" id="PTHR45616:SF26">
    <property type="entry name" value="KERATIN, TYPE II CYTOSKELETAL 8"/>
    <property type="match status" value="1"/>
</dbReference>
<evidence type="ECO:0000313" key="16">
    <source>
        <dbReference type="EMBL" id="KAF6737202.1"/>
    </source>
</evidence>
<evidence type="ECO:0000256" key="4">
    <source>
        <dbReference type="ARBA" id="ARBA00022490"/>
    </source>
</evidence>
<evidence type="ECO:0000256" key="11">
    <source>
        <dbReference type="ARBA" id="ARBA00042886"/>
    </source>
</evidence>
<protein>
    <recommendedName>
        <fullName evidence="10">Keratin, type II cytoskeletal 8</fullName>
    </recommendedName>
    <alternativeName>
        <fullName evidence="12">Cytokeratin-8</fullName>
    </alternativeName>
    <alternativeName>
        <fullName evidence="11">Keratin-8</fullName>
    </alternativeName>
</protein>
<dbReference type="Proteomes" id="UP000646548">
    <property type="component" value="Unassembled WGS sequence"/>
</dbReference>
<evidence type="ECO:0000256" key="3">
    <source>
        <dbReference type="ARBA" id="ARBA00004642"/>
    </source>
</evidence>
<proteinExistence type="predicted"/>
<feature type="compositionally biased region" description="Polar residues" evidence="14">
    <location>
        <begin position="16"/>
        <end position="29"/>
    </location>
</feature>
<evidence type="ECO:0000256" key="6">
    <source>
        <dbReference type="ARBA" id="ARBA00022754"/>
    </source>
</evidence>
<dbReference type="InterPro" id="IPR039008">
    <property type="entry name" value="IF_rod_dom"/>
</dbReference>
<accession>A0A834L0L3</accession>
<feature type="compositionally biased region" description="Basic residues" evidence="14">
    <location>
        <begin position="1"/>
        <end position="10"/>
    </location>
</feature>
<dbReference type="GO" id="GO:0045095">
    <property type="term" value="C:keratin filament"/>
    <property type="evidence" value="ECO:0007669"/>
    <property type="project" value="InterPro"/>
</dbReference>
<dbReference type="PROSITE" id="PS51842">
    <property type="entry name" value="IF_ROD_2"/>
    <property type="match status" value="1"/>
</dbReference>
<keyword evidence="5" id="KW-0416">Keratin</keyword>
<evidence type="ECO:0000256" key="8">
    <source>
        <dbReference type="ARBA" id="ARBA00023242"/>
    </source>
</evidence>
<dbReference type="AlphaFoldDB" id="A0A834L0L3"/>
<evidence type="ECO:0000256" key="2">
    <source>
        <dbReference type="ARBA" id="ARBA00004496"/>
    </source>
</evidence>
<evidence type="ECO:0000256" key="10">
    <source>
        <dbReference type="ARBA" id="ARBA00039429"/>
    </source>
</evidence>
<evidence type="ECO:0000256" key="7">
    <source>
        <dbReference type="ARBA" id="ARBA00023054"/>
    </source>
</evidence>
<feature type="region of interest" description="Disordered" evidence="14">
    <location>
        <begin position="1"/>
        <end position="46"/>
    </location>
</feature>
<evidence type="ECO:0000256" key="12">
    <source>
        <dbReference type="ARBA" id="ARBA00042964"/>
    </source>
</evidence>
<comment type="function">
    <text evidence="9">Together with KRT19, helps to link the contractile apparatus to dystrophin at the costameres of striated muscle.</text>
</comment>
<evidence type="ECO:0000259" key="15">
    <source>
        <dbReference type="PROSITE" id="PS51842"/>
    </source>
</evidence>
<dbReference type="GO" id="GO:0005737">
    <property type="term" value="C:cytoplasm"/>
    <property type="evidence" value="ECO:0007669"/>
    <property type="project" value="UniProtKB-SubCell"/>
</dbReference>
<dbReference type="PRINTS" id="PR01276">
    <property type="entry name" value="TYPE2KERATIN"/>
</dbReference>
<evidence type="ECO:0000256" key="5">
    <source>
        <dbReference type="ARBA" id="ARBA00022744"/>
    </source>
</evidence>
<dbReference type="GO" id="GO:0016363">
    <property type="term" value="C:nuclear matrix"/>
    <property type="evidence" value="ECO:0007669"/>
    <property type="project" value="UniProtKB-SubCell"/>
</dbReference>
<dbReference type="SUPFAM" id="SSF64593">
    <property type="entry name" value="Intermediate filament protein, coiled coil region"/>
    <property type="match status" value="2"/>
</dbReference>
<reference evidence="16" key="1">
    <citation type="journal article" name="BMC Genomics">
        <title>Long-read sequencing and de novo genome assembly of marine medaka (Oryzias melastigma).</title>
        <authorList>
            <person name="Liang P."/>
            <person name="Saqib H.S.A."/>
            <person name="Ni X."/>
            <person name="Shen Y."/>
        </authorList>
    </citation>
    <scope>NUCLEOTIDE SEQUENCE</scope>
    <source>
        <strain evidence="16">Bigg-433</strain>
    </source>
</reference>
<evidence type="ECO:0000256" key="1">
    <source>
        <dbReference type="ARBA" id="ARBA00004109"/>
    </source>
</evidence>
<comment type="subcellular location">
    <subcellularLocation>
        <location evidence="2">Cytoplasm</location>
    </subcellularLocation>
    <subcellularLocation>
        <location evidence="1">Nucleus matrix</location>
    </subcellularLocation>
    <subcellularLocation>
        <location evidence="3">Nucleus</location>
        <location evidence="3">Nucleoplasm</location>
    </subcellularLocation>
</comment>
<sequence length="377" mass="43993">MIGPQRRPHLPARASPESSMSYSSQTVAPSSRRPIKSLDSSGKCKEKEEMVGLNDKFVQLIDTVKNLENENRKLEEKLKILKSKEDYAGKVDEIVLREKVDLEEQVETLLKDQEKLKEELALHHDEVAKSKKRYEEEINHRVDKESKFVIAKKEVDEGHIVTVDLKLQLEDLCGKLELLRAGYDEEIKELESQVQNETKIIPNSNKRSLDLEPIIKSVEAKYADMASRAKEEAEQLNQKKMDVLVQTAGQREQEVRDIRREIADQIRIIQKLKGELETLQRKEESLRKDMEDVRVRNDNDIENARFEITKLEETLKIRKRELAQQVREHQELLNLKLALDIEIATYRELLKNEEERMRHTMRHIGENPPSPSPDEKL</sequence>
<feature type="coiled-coil region" evidence="13">
    <location>
        <begin position="173"/>
        <end position="356"/>
    </location>
</feature>
<evidence type="ECO:0000256" key="13">
    <source>
        <dbReference type="SAM" id="Coils"/>
    </source>
</evidence>
<keyword evidence="7 13" id="KW-0175">Coiled coil</keyword>
<comment type="caution">
    <text evidence="16">The sequence shown here is derived from an EMBL/GenBank/DDBJ whole genome shotgun (WGS) entry which is preliminary data.</text>
</comment>
<dbReference type="GO" id="GO:0005654">
    <property type="term" value="C:nucleoplasm"/>
    <property type="evidence" value="ECO:0007669"/>
    <property type="project" value="UniProtKB-SubCell"/>
</dbReference>
<dbReference type="Pfam" id="PF00038">
    <property type="entry name" value="Filament"/>
    <property type="match status" value="1"/>
</dbReference>
<keyword evidence="8" id="KW-0539">Nucleus</keyword>